<accession>A0A9Q1JSC9</accession>
<feature type="domain" description="Reverse transcriptase zinc-binding" evidence="2">
    <location>
        <begin position="210"/>
        <end position="261"/>
    </location>
</feature>
<proteinExistence type="predicted"/>
<keyword evidence="4" id="KW-1185">Reference proteome</keyword>
<dbReference type="InterPro" id="IPR026960">
    <property type="entry name" value="RVT-Znf"/>
</dbReference>
<evidence type="ECO:0000259" key="2">
    <source>
        <dbReference type="Pfam" id="PF13966"/>
    </source>
</evidence>
<evidence type="ECO:0000313" key="3">
    <source>
        <dbReference type="EMBL" id="KAJ8430144.1"/>
    </source>
</evidence>
<evidence type="ECO:0000313" key="4">
    <source>
        <dbReference type="Proteomes" id="UP001153076"/>
    </source>
</evidence>
<name>A0A9Q1JSC9_9CARY</name>
<feature type="compositionally biased region" description="Acidic residues" evidence="1">
    <location>
        <begin position="38"/>
        <end position="47"/>
    </location>
</feature>
<dbReference type="Proteomes" id="UP001153076">
    <property type="component" value="Unassembled WGS sequence"/>
</dbReference>
<protein>
    <recommendedName>
        <fullName evidence="2">Reverse transcriptase zinc-binding domain-containing protein</fullName>
    </recommendedName>
</protein>
<dbReference type="AlphaFoldDB" id="A0A9Q1JSC9"/>
<feature type="region of interest" description="Disordered" evidence="1">
    <location>
        <begin position="1"/>
        <end position="97"/>
    </location>
</feature>
<dbReference type="EMBL" id="JAKOGI010000819">
    <property type="protein sequence ID" value="KAJ8430144.1"/>
    <property type="molecule type" value="Genomic_DNA"/>
</dbReference>
<dbReference type="Pfam" id="PF13966">
    <property type="entry name" value="zf-RVT"/>
    <property type="match status" value="1"/>
</dbReference>
<gene>
    <name evidence="3" type="ORF">Cgig2_026762</name>
</gene>
<comment type="caution">
    <text evidence="3">The sequence shown here is derived from an EMBL/GenBank/DDBJ whole genome shotgun (WGS) entry which is preliminary data.</text>
</comment>
<feature type="compositionally biased region" description="Basic residues" evidence="1">
    <location>
        <begin position="1"/>
        <end position="11"/>
    </location>
</feature>
<organism evidence="3 4">
    <name type="scientific">Carnegiea gigantea</name>
    <dbReference type="NCBI Taxonomy" id="171969"/>
    <lineage>
        <taxon>Eukaryota</taxon>
        <taxon>Viridiplantae</taxon>
        <taxon>Streptophyta</taxon>
        <taxon>Embryophyta</taxon>
        <taxon>Tracheophyta</taxon>
        <taxon>Spermatophyta</taxon>
        <taxon>Magnoliopsida</taxon>
        <taxon>eudicotyledons</taxon>
        <taxon>Gunneridae</taxon>
        <taxon>Pentapetalae</taxon>
        <taxon>Caryophyllales</taxon>
        <taxon>Cactineae</taxon>
        <taxon>Cactaceae</taxon>
        <taxon>Cactoideae</taxon>
        <taxon>Echinocereeae</taxon>
        <taxon>Carnegiea</taxon>
    </lineage>
</organism>
<sequence length="301" mass="33194">MIVRKPRRKPTKQGQNAAGVAMATTKGVNTRSKFPALVEDEQEDNPDSNEGIKAMESEQAPGELEGQDPPKGPTRNSLDRHDEESAARRNQQRCSLERVRVDGSAGIEVIVEDAGGATSLDHTHPVGDRVMDVQVDFNDTISIEERNHGVVPGLEIWEPVPVPVGPVPKFLVPVPEPVGTGSKTGHPVGFQPVFASCIIQQETALCEGTWIWAWRAKVTQWAKVFIWLALYDKIMTNAIRARQGLTTDSSCPICGDGHETVLDDKGRFLGDRLEEFLKAMELEDNSTDHNTNAKNHERLIH</sequence>
<reference evidence="3" key="1">
    <citation type="submission" date="2022-04" db="EMBL/GenBank/DDBJ databases">
        <title>Carnegiea gigantea Genome sequencing and assembly v2.</title>
        <authorList>
            <person name="Copetti D."/>
            <person name="Sanderson M.J."/>
            <person name="Burquez A."/>
            <person name="Wojciechowski M.F."/>
        </authorList>
    </citation>
    <scope>NUCLEOTIDE SEQUENCE</scope>
    <source>
        <strain evidence="3">SGP5-SGP5p</strain>
        <tissue evidence="3">Aerial part</tissue>
    </source>
</reference>
<feature type="compositionally biased region" description="Basic and acidic residues" evidence="1">
    <location>
        <begin position="77"/>
        <end position="87"/>
    </location>
</feature>
<evidence type="ECO:0000256" key="1">
    <source>
        <dbReference type="SAM" id="MobiDB-lite"/>
    </source>
</evidence>